<protein>
    <submittedName>
        <fullName evidence="2">Uncharacterized protein</fullName>
    </submittedName>
</protein>
<name>A0AAX4JJJ3_9TREE</name>
<organism evidence="2 3">
    <name type="scientific">Kwoniella dendrophila CBS 6074</name>
    <dbReference type="NCBI Taxonomy" id="1295534"/>
    <lineage>
        <taxon>Eukaryota</taxon>
        <taxon>Fungi</taxon>
        <taxon>Dikarya</taxon>
        <taxon>Basidiomycota</taxon>
        <taxon>Agaricomycotina</taxon>
        <taxon>Tremellomycetes</taxon>
        <taxon>Tremellales</taxon>
        <taxon>Cryptococcaceae</taxon>
        <taxon>Kwoniella</taxon>
    </lineage>
</organism>
<gene>
    <name evidence="2" type="ORF">L201_000461</name>
</gene>
<dbReference type="Proteomes" id="UP001355207">
    <property type="component" value="Chromosome 1"/>
</dbReference>
<sequence length="153" mass="16494">MEDYLRITKPNFNHQSSSPNGSSADISLSSTKSNSNITSDQIPKTTGNLVHKASKLSLRAWNVGSDIASTALTKISNSNPMQSATNILNETLSALSFDEPESNDSTKTLSLDSDNKVNDGVDDSTYVDQDGFEIAETQGCSYQGSIDHDQNKK</sequence>
<proteinExistence type="predicted"/>
<feature type="region of interest" description="Disordered" evidence="1">
    <location>
        <begin position="97"/>
        <end position="124"/>
    </location>
</feature>
<evidence type="ECO:0000313" key="2">
    <source>
        <dbReference type="EMBL" id="WWC85597.1"/>
    </source>
</evidence>
<reference evidence="2 3" key="1">
    <citation type="submission" date="2024-01" db="EMBL/GenBank/DDBJ databases">
        <title>Comparative genomics of Cryptococcus and Kwoniella reveals pathogenesis evolution and contrasting modes of karyotype evolution via chromosome fusion or intercentromeric recombination.</title>
        <authorList>
            <person name="Coelho M.A."/>
            <person name="David-Palma M."/>
            <person name="Shea T."/>
            <person name="Bowers K."/>
            <person name="McGinley-Smith S."/>
            <person name="Mohammad A.W."/>
            <person name="Gnirke A."/>
            <person name="Yurkov A.M."/>
            <person name="Nowrousian M."/>
            <person name="Sun S."/>
            <person name="Cuomo C.A."/>
            <person name="Heitman J."/>
        </authorList>
    </citation>
    <scope>NUCLEOTIDE SEQUENCE [LARGE SCALE GENOMIC DNA]</scope>
    <source>
        <strain evidence="2 3">CBS 6074</strain>
    </source>
</reference>
<feature type="compositionally biased region" description="Polar residues" evidence="1">
    <location>
        <begin position="10"/>
        <end position="48"/>
    </location>
</feature>
<evidence type="ECO:0000256" key="1">
    <source>
        <dbReference type="SAM" id="MobiDB-lite"/>
    </source>
</evidence>
<keyword evidence="3" id="KW-1185">Reference proteome</keyword>
<dbReference type="RefSeq" id="XP_066072360.1">
    <property type="nucleotide sequence ID" value="XM_066216263.1"/>
</dbReference>
<feature type="compositionally biased region" description="Polar residues" evidence="1">
    <location>
        <begin position="103"/>
        <end position="112"/>
    </location>
</feature>
<accession>A0AAX4JJJ3</accession>
<dbReference type="EMBL" id="CP144098">
    <property type="protein sequence ID" value="WWC85597.1"/>
    <property type="molecule type" value="Genomic_DNA"/>
</dbReference>
<evidence type="ECO:0000313" key="3">
    <source>
        <dbReference type="Proteomes" id="UP001355207"/>
    </source>
</evidence>
<dbReference type="AlphaFoldDB" id="A0AAX4JJJ3"/>
<feature type="region of interest" description="Disordered" evidence="1">
    <location>
        <begin position="1"/>
        <end position="48"/>
    </location>
</feature>
<dbReference type="GeneID" id="91091133"/>